<evidence type="ECO:0000256" key="2">
    <source>
        <dbReference type="ARBA" id="ARBA00023122"/>
    </source>
</evidence>
<reference evidence="6 7" key="1">
    <citation type="submission" date="2020-06" db="EMBL/GenBank/DDBJ databases">
        <title>Methanolobus halotolerans sp. nov., isolated from a saline lake Tus in Siberia.</title>
        <authorList>
            <person name="Shen Y."/>
            <person name="Chen S.-C."/>
            <person name="Lai M.-C."/>
            <person name="Huang H.-H."/>
            <person name="Chiu H.-H."/>
            <person name="Tang S.-L."/>
            <person name="Rogozin D.Y."/>
            <person name="Degermendzhy A.G."/>
        </authorList>
    </citation>
    <scope>NUCLEOTIDE SEQUENCE [LARGE SCALE GENOMIC DNA]</scope>
    <source>
        <strain evidence="6 7">DSM 21339</strain>
    </source>
</reference>
<dbReference type="GeneID" id="55822390"/>
<dbReference type="InterPro" id="IPR051257">
    <property type="entry name" value="Diverse_CBS-Domain"/>
</dbReference>
<dbReference type="GO" id="GO:0009086">
    <property type="term" value="P:methionine biosynthetic process"/>
    <property type="evidence" value="ECO:0007669"/>
    <property type="project" value="UniProtKB-KW"/>
</dbReference>
<feature type="domain" description="CBS" evidence="5">
    <location>
        <begin position="30"/>
        <end position="87"/>
    </location>
</feature>
<accession>A0A7D5IA97</accession>
<keyword evidence="7" id="KW-1185">Reference proteome</keyword>
<keyword evidence="3" id="KW-0486">Methionine biosynthesis</keyword>
<evidence type="ECO:0000259" key="5">
    <source>
        <dbReference type="PROSITE" id="PS51371"/>
    </source>
</evidence>
<dbReference type="SMART" id="SM00116">
    <property type="entry name" value="CBS"/>
    <property type="match status" value="2"/>
</dbReference>
<dbReference type="InterPro" id="IPR000644">
    <property type="entry name" value="CBS_dom"/>
</dbReference>
<evidence type="ECO:0000313" key="7">
    <source>
        <dbReference type="Proteomes" id="UP000509594"/>
    </source>
</evidence>
<evidence type="ECO:0000256" key="3">
    <source>
        <dbReference type="ARBA" id="ARBA00023167"/>
    </source>
</evidence>
<dbReference type="PROSITE" id="PS51371">
    <property type="entry name" value="CBS"/>
    <property type="match status" value="2"/>
</dbReference>
<evidence type="ECO:0000256" key="1">
    <source>
        <dbReference type="ARBA" id="ARBA00022605"/>
    </source>
</evidence>
<protein>
    <submittedName>
        <fullName evidence="6">CBS domain-containing protein</fullName>
    </submittedName>
</protein>
<dbReference type="Proteomes" id="UP000509594">
    <property type="component" value="Chromosome"/>
</dbReference>
<dbReference type="OrthoDB" id="9280at2157"/>
<proteinExistence type="predicted"/>
<dbReference type="KEGG" id="mzi:HWN40_11905"/>
<gene>
    <name evidence="6" type="ORF">HWN40_11905</name>
</gene>
<dbReference type="RefSeq" id="WP_176965937.1">
    <property type="nucleotide sequence ID" value="NZ_CP058215.1"/>
</dbReference>
<dbReference type="Gene3D" id="3.10.580.10">
    <property type="entry name" value="CBS-domain"/>
    <property type="match status" value="1"/>
</dbReference>
<dbReference type="AlphaFoldDB" id="A0A7D5IA97"/>
<keyword evidence="1" id="KW-0028">Amino-acid biosynthesis</keyword>
<name>A0A7D5IA97_9EURY</name>
<dbReference type="InterPro" id="IPR046342">
    <property type="entry name" value="CBS_dom_sf"/>
</dbReference>
<dbReference type="Pfam" id="PF00571">
    <property type="entry name" value="CBS"/>
    <property type="match status" value="2"/>
</dbReference>
<keyword evidence="2 4" id="KW-0129">CBS domain</keyword>
<feature type="domain" description="CBS" evidence="5">
    <location>
        <begin position="107"/>
        <end position="162"/>
    </location>
</feature>
<evidence type="ECO:0000256" key="4">
    <source>
        <dbReference type="PROSITE-ProRule" id="PRU00703"/>
    </source>
</evidence>
<dbReference type="EMBL" id="CP058215">
    <property type="protein sequence ID" value="QLC50882.1"/>
    <property type="molecule type" value="Genomic_DNA"/>
</dbReference>
<dbReference type="PANTHER" id="PTHR43080:SF2">
    <property type="entry name" value="CBS DOMAIN-CONTAINING PROTEIN"/>
    <property type="match status" value="1"/>
</dbReference>
<dbReference type="SUPFAM" id="SSF54631">
    <property type="entry name" value="CBS-domain pair"/>
    <property type="match status" value="1"/>
</dbReference>
<evidence type="ECO:0000313" key="6">
    <source>
        <dbReference type="EMBL" id="QLC50882.1"/>
    </source>
</evidence>
<dbReference type="PANTHER" id="PTHR43080">
    <property type="entry name" value="CBS DOMAIN-CONTAINING PROTEIN CBSX3, MITOCHONDRIAL"/>
    <property type="match status" value="1"/>
</dbReference>
<sequence>MQDDAEERISSRDSSKLSDQCKNISVSEIMSRDPVSFREDDTIESIIKVMLEYSYHIYPVVDKRRNLVGTIDPGNVLEFLFFERIPRNNHTHLMAVRSLSETAEKMMVDHPLTVDHKTDLCDVADLMMKHHLERICVVNGNKLLGVVSRLDLIKKICSLRSN</sequence>
<organism evidence="6 7">
    <name type="scientific">Methanolobus zinderi</name>
    <dbReference type="NCBI Taxonomy" id="536044"/>
    <lineage>
        <taxon>Archaea</taxon>
        <taxon>Methanobacteriati</taxon>
        <taxon>Methanobacteriota</taxon>
        <taxon>Stenosarchaea group</taxon>
        <taxon>Methanomicrobia</taxon>
        <taxon>Methanosarcinales</taxon>
        <taxon>Methanosarcinaceae</taxon>
        <taxon>Methanolobus</taxon>
    </lineage>
</organism>